<feature type="transmembrane region" description="Helical" evidence="6">
    <location>
        <begin position="250"/>
        <end position="268"/>
    </location>
</feature>
<dbReference type="EMBL" id="VWPK01000011">
    <property type="protein sequence ID" value="KAA5612646.1"/>
    <property type="molecule type" value="Genomic_DNA"/>
</dbReference>
<gene>
    <name evidence="8" type="ORF">F1189_09235</name>
</gene>
<keyword evidence="4 6" id="KW-1133">Transmembrane helix</keyword>
<feature type="transmembrane region" description="Helical" evidence="6">
    <location>
        <begin position="220"/>
        <end position="244"/>
    </location>
</feature>
<dbReference type="GO" id="GO:0016020">
    <property type="term" value="C:membrane"/>
    <property type="evidence" value="ECO:0007669"/>
    <property type="project" value="UniProtKB-SubCell"/>
</dbReference>
<dbReference type="PANTHER" id="PTHR22911">
    <property type="entry name" value="ACYL-MALONYL CONDENSING ENZYME-RELATED"/>
    <property type="match status" value="1"/>
</dbReference>
<proteinExistence type="inferred from homology"/>
<evidence type="ECO:0000313" key="9">
    <source>
        <dbReference type="Proteomes" id="UP000325255"/>
    </source>
</evidence>
<protein>
    <submittedName>
        <fullName evidence="8">DMT family transporter</fullName>
    </submittedName>
</protein>
<feature type="transmembrane region" description="Helical" evidence="6">
    <location>
        <begin position="134"/>
        <end position="156"/>
    </location>
</feature>
<reference evidence="8 9" key="1">
    <citation type="submission" date="2019-09" db="EMBL/GenBank/DDBJ databases">
        <title>Genome sequence of Rhodovastum atsumiense, a diverse member of the Acetobacteraceae family of non-sulfur purple photosynthetic bacteria.</title>
        <authorList>
            <person name="Meyer T."/>
            <person name="Kyndt J."/>
        </authorList>
    </citation>
    <scope>NUCLEOTIDE SEQUENCE [LARGE SCALE GENOMIC DNA]</scope>
    <source>
        <strain evidence="8 9">DSM 21279</strain>
    </source>
</reference>
<evidence type="ECO:0000259" key="7">
    <source>
        <dbReference type="Pfam" id="PF00892"/>
    </source>
</evidence>
<feature type="domain" description="EamA" evidence="7">
    <location>
        <begin position="2"/>
        <end position="128"/>
    </location>
</feature>
<comment type="caution">
    <text evidence="8">The sequence shown here is derived from an EMBL/GenBank/DDBJ whole genome shotgun (WGS) entry which is preliminary data.</text>
</comment>
<dbReference type="Pfam" id="PF00892">
    <property type="entry name" value="EamA"/>
    <property type="match status" value="2"/>
</dbReference>
<dbReference type="Proteomes" id="UP000325255">
    <property type="component" value="Unassembled WGS sequence"/>
</dbReference>
<keyword evidence="5 6" id="KW-0472">Membrane</keyword>
<name>A0A5M6IWE4_9PROT</name>
<keyword evidence="3 6" id="KW-0812">Transmembrane</keyword>
<dbReference type="InterPro" id="IPR000620">
    <property type="entry name" value="EamA_dom"/>
</dbReference>
<feature type="transmembrane region" description="Helical" evidence="6">
    <location>
        <begin position="168"/>
        <end position="190"/>
    </location>
</feature>
<organism evidence="8 9">
    <name type="scientific">Rhodovastum atsumiense</name>
    <dbReference type="NCBI Taxonomy" id="504468"/>
    <lineage>
        <taxon>Bacteria</taxon>
        <taxon>Pseudomonadati</taxon>
        <taxon>Pseudomonadota</taxon>
        <taxon>Alphaproteobacteria</taxon>
        <taxon>Acetobacterales</taxon>
        <taxon>Acetobacteraceae</taxon>
        <taxon>Rhodovastum</taxon>
    </lineage>
</organism>
<feature type="transmembrane region" description="Helical" evidence="6">
    <location>
        <begin position="61"/>
        <end position="80"/>
    </location>
</feature>
<feature type="transmembrane region" description="Helical" evidence="6">
    <location>
        <begin position="111"/>
        <end position="128"/>
    </location>
</feature>
<evidence type="ECO:0000256" key="2">
    <source>
        <dbReference type="ARBA" id="ARBA00009853"/>
    </source>
</evidence>
<evidence type="ECO:0000256" key="6">
    <source>
        <dbReference type="SAM" id="Phobius"/>
    </source>
</evidence>
<feature type="transmembrane region" description="Helical" evidence="6">
    <location>
        <begin position="29"/>
        <end position="49"/>
    </location>
</feature>
<evidence type="ECO:0000256" key="3">
    <source>
        <dbReference type="ARBA" id="ARBA00022692"/>
    </source>
</evidence>
<evidence type="ECO:0000256" key="4">
    <source>
        <dbReference type="ARBA" id="ARBA00022989"/>
    </source>
</evidence>
<comment type="similarity">
    <text evidence="2">Belongs to the drug/metabolite transporter (DMT) superfamily. 10 TMS drug/metabolite exporter (DME) (TC 2.A.7.3) family.</text>
</comment>
<feature type="domain" description="EamA" evidence="7">
    <location>
        <begin position="137"/>
        <end position="266"/>
    </location>
</feature>
<evidence type="ECO:0000256" key="5">
    <source>
        <dbReference type="ARBA" id="ARBA00023136"/>
    </source>
</evidence>
<comment type="subcellular location">
    <subcellularLocation>
        <location evidence="1">Membrane</location>
        <topology evidence="1">Multi-pass membrane protein</topology>
    </subcellularLocation>
</comment>
<sequence length="281" mass="30628">MVVSTLLFAVLWTFVKDLSQRYPVYEVTFFRNFFALLPVMLMLAARGSWGMLRVRRIAGHVWRAVIGVTAMVLGFLSYHLMPLADAVAISFMSPLLITALSVPLLGERVGLHRWAAVLVGFVGVLIIVDPGRGMLTPGVLVALASAAATALAMITIRQLNKSDPPLAIVFYFTVFSSIFTALPLPFLWVTPSGADWVKLVVMGLTGGIGQYFMTRAFGLAPAAVVSPFNYAGLLWATLFGWILWNEVPQPHVLGGAVIVIASGLYILYRETRKERPADMAG</sequence>
<dbReference type="PANTHER" id="PTHR22911:SF6">
    <property type="entry name" value="SOLUTE CARRIER FAMILY 35 MEMBER G1"/>
    <property type="match status" value="1"/>
</dbReference>
<dbReference type="InterPro" id="IPR037185">
    <property type="entry name" value="EmrE-like"/>
</dbReference>
<keyword evidence="9" id="KW-1185">Reference proteome</keyword>
<accession>A0A5M6IWE4</accession>
<evidence type="ECO:0000256" key="1">
    <source>
        <dbReference type="ARBA" id="ARBA00004141"/>
    </source>
</evidence>
<dbReference type="SUPFAM" id="SSF103481">
    <property type="entry name" value="Multidrug resistance efflux transporter EmrE"/>
    <property type="match status" value="2"/>
</dbReference>
<dbReference type="OrthoDB" id="9812899at2"/>
<evidence type="ECO:0000313" key="8">
    <source>
        <dbReference type="EMBL" id="KAA5612646.1"/>
    </source>
</evidence>
<dbReference type="AlphaFoldDB" id="A0A5M6IWE4"/>